<evidence type="ECO:0000313" key="2">
    <source>
        <dbReference type="Proteomes" id="UP000807769"/>
    </source>
</evidence>
<protein>
    <submittedName>
        <fullName evidence="1">Uncharacterized protein</fullName>
    </submittedName>
</protein>
<accession>A0A9P7ATV9</accession>
<dbReference type="GeneID" id="64626104"/>
<dbReference type="AlphaFoldDB" id="A0A9P7ATV9"/>
<evidence type="ECO:0000313" key="1">
    <source>
        <dbReference type="EMBL" id="KAG1796595.1"/>
    </source>
</evidence>
<keyword evidence="2" id="KW-1185">Reference proteome</keyword>
<dbReference type="Proteomes" id="UP000807769">
    <property type="component" value="Unassembled WGS sequence"/>
</dbReference>
<name>A0A9P7ATV9_9AGAM</name>
<organism evidence="1 2">
    <name type="scientific">Suillus subaureus</name>
    <dbReference type="NCBI Taxonomy" id="48587"/>
    <lineage>
        <taxon>Eukaryota</taxon>
        <taxon>Fungi</taxon>
        <taxon>Dikarya</taxon>
        <taxon>Basidiomycota</taxon>
        <taxon>Agaricomycotina</taxon>
        <taxon>Agaricomycetes</taxon>
        <taxon>Agaricomycetidae</taxon>
        <taxon>Boletales</taxon>
        <taxon>Suillineae</taxon>
        <taxon>Suillaceae</taxon>
        <taxon>Suillus</taxon>
    </lineage>
</organism>
<feature type="non-terminal residue" evidence="1">
    <location>
        <position position="1"/>
    </location>
</feature>
<dbReference type="OrthoDB" id="2678473at2759"/>
<comment type="caution">
    <text evidence="1">The sequence shown here is derived from an EMBL/GenBank/DDBJ whole genome shotgun (WGS) entry which is preliminary data.</text>
</comment>
<reference evidence="1" key="1">
    <citation type="journal article" date="2020" name="New Phytol.">
        <title>Comparative genomics reveals dynamic genome evolution in host specialist ectomycorrhizal fungi.</title>
        <authorList>
            <person name="Lofgren L.A."/>
            <person name="Nguyen N.H."/>
            <person name="Vilgalys R."/>
            <person name="Ruytinx J."/>
            <person name="Liao H.L."/>
            <person name="Branco S."/>
            <person name="Kuo A."/>
            <person name="LaButti K."/>
            <person name="Lipzen A."/>
            <person name="Andreopoulos W."/>
            <person name="Pangilinan J."/>
            <person name="Riley R."/>
            <person name="Hundley H."/>
            <person name="Na H."/>
            <person name="Barry K."/>
            <person name="Grigoriev I.V."/>
            <person name="Stajich J.E."/>
            <person name="Kennedy P.G."/>
        </authorList>
    </citation>
    <scope>NUCLEOTIDE SEQUENCE</scope>
    <source>
        <strain evidence="1">MN1</strain>
    </source>
</reference>
<dbReference type="RefSeq" id="XP_041185385.1">
    <property type="nucleotide sequence ID" value="XM_041332087.1"/>
</dbReference>
<dbReference type="EMBL" id="JABBWG010000246">
    <property type="protein sequence ID" value="KAG1796595.1"/>
    <property type="molecule type" value="Genomic_DNA"/>
</dbReference>
<sequence length="102" mass="11606">PEGLSFLSARRLPHGGVLYELNSTELAMWFNTPMNRSKFLEHFGIEVVIKDRSFNILIENIPVAFVPENHTALSDVEKKSGLKPKSILKARYIKPIARCRPD</sequence>
<gene>
    <name evidence="1" type="ORF">BJ212DRAFT_1290274</name>
</gene>
<proteinExistence type="predicted"/>